<evidence type="ECO:0000313" key="2">
    <source>
        <dbReference type="EMBL" id="MDN4464937.1"/>
    </source>
</evidence>
<accession>A0AAJ2HIP2</accession>
<reference evidence="3 5" key="1">
    <citation type="submission" date="2021-06" db="EMBL/GenBank/DDBJ databases">
        <title>Genome-based taxonomic framework of Microbacterium strains isolated from marine environment, the description of four new species and reclassification of four preexisting species.</title>
        <authorList>
            <person name="Lee S.D."/>
            <person name="Kim S.-M."/>
            <person name="Byeon Y.-S."/>
            <person name="Yang H.L."/>
            <person name="Kim I.S."/>
        </authorList>
    </citation>
    <scope>NUCLEOTIDE SEQUENCE [LARGE SCALE GENOMIC DNA]</scope>
    <source>
        <strain evidence="2">KACC 20510</strain>
        <strain evidence="3 5">KACC 20514</strain>
    </source>
</reference>
<evidence type="ECO:0000313" key="3">
    <source>
        <dbReference type="EMBL" id="MDS0245089.1"/>
    </source>
</evidence>
<dbReference type="GeneID" id="301457688"/>
<name>A0AAJ2HIP2_9MICO</name>
<dbReference type="AlphaFoldDB" id="A0AAJ2HIP2"/>
<feature type="compositionally biased region" description="Low complexity" evidence="1">
    <location>
        <begin position="61"/>
        <end position="78"/>
    </location>
</feature>
<comment type="caution">
    <text evidence="3">The sequence shown here is derived from an EMBL/GenBank/DDBJ whole genome shotgun (WGS) entry which is preliminary data.</text>
</comment>
<gene>
    <name evidence="2" type="ORF">KZC48_11080</name>
    <name evidence="3" type="ORF">KZC50_05615</name>
</gene>
<organism evidence="3 5">
    <name type="scientific">Microbacterium aurantiacum</name>
    <dbReference type="NCBI Taxonomy" id="162393"/>
    <lineage>
        <taxon>Bacteria</taxon>
        <taxon>Bacillati</taxon>
        <taxon>Actinomycetota</taxon>
        <taxon>Actinomycetes</taxon>
        <taxon>Micrococcales</taxon>
        <taxon>Microbacteriaceae</taxon>
        <taxon>Microbacterium</taxon>
    </lineage>
</organism>
<evidence type="ECO:0000313" key="5">
    <source>
        <dbReference type="Proteomes" id="UP001183582"/>
    </source>
</evidence>
<dbReference type="Proteomes" id="UP001183582">
    <property type="component" value="Unassembled WGS sequence"/>
</dbReference>
<dbReference type="Proteomes" id="UP001172731">
    <property type="component" value="Unassembled WGS sequence"/>
</dbReference>
<dbReference type="RefSeq" id="WP_156305127.1">
    <property type="nucleotide sequence ID" value="NZ_BAAAGR010000001.1"/>
</dbReference>
<dbReference type="EMBL" id="JAHWXI010000012">
    <property type="protein sequence ID" value="MDN4464937.1"/>
    <property type="molecule type" value="Genomic_DNA"/>
</dbReference>
<dbReference type="EMBL" id="JAHWXH010000001">
    <property type="protein sequence ID" value="MDS0245089.1"/>
    <property type="molecule type" value="Genomic_DNA"/>
</dbReference>
<evidence type="ECO:0000313" key="4">
    <source>
        <dbReference type="Proteomes" id="UP001172731"/>
    </source>
</evidence>
<evidence type="ECO:0000256" key="1">
    <source>
        <dbReference type="SAM" id="MobiDB-lite"/>
    </source>
</evidence>
<sequence>MHEHTESLFEAIRTFFSAERRHARRRPRVTRETFVAVDPAAVRAERRRVRRETRTARHARAVAARRGGARGPAHATVH</sequence>
<feature type="compositionally biased region" description="Basic residues" evidence="1">
    <location>
        <begin position="46"/>
        <end position="60"/>
    </location>
</feature>
<feature type="region of interest" description="Disordered" evidence="1">
    <location>
        <begin position="46"/>
        <end position="78"/>
    </location>
</feature>
<keyword evidence="4" id="KW-1185">Reference proteome</keyword>
<protein>
    <submittedName>
        <fullName evidence="3">Uncharacterized protein</fullName>
    </submittedName>
</protein>
<proteinExistence type="predicted"/>